<evidence type="ECO:0000313" key="3">
    <source>
        <dbReference type="Proteomes" id="UP000605676"/>
    </source>
</evidence>
<comment type="caution">
    <text evidence="2">The sequence shown here is derived from an EMBL/GenBank/DDBJ whole genome shotgun (WGS) entry which is preliminary data.</text>
</comment>
<evidence type="ECO:0000313" key="2">
    <source>
        <dbReference type="EMBL" id="MBK3518970.1"/>
    </source>
</evidence>
<evidence type="ECO:0008006" key="4">
    <source>
        <dbReference type="Google" id="ProtNLM"/>
    </source>
</evidence>
<dbReference type="EMBL" id="JAENRR010000047">
    <property type="protein sequence ID" value="MBK3518970.1"/>
    <property type="molecule type" value="Genomic_DNA"/>
</dbReference>
<keyword evidence="3" id="KW-1185">Reference proteome</keyword>
<gene>
    <name evidence="2" type="ORF">JIV24_16605</name>
</gene>
<reference evidence="2 3" key="1">
    <citation type="submission" date="2021-01" db="EMBL/GenBank/DDBJ databases">
        <title>Carboxyliciviraga sp.nov., isolated from coastal sediments.</title>
        <authorList>
            <person name="Lu D."/>
            <person name="Zhang T."/>
        </authorList>
    </citation>
    <scope>NUCLEOTIDE SEQUENCE [LARGE SCALE GENOMIC DNA]</scope>
    <source>
        <strain evidence="2 3">N1Y132</strain>
    </source>
</reference>
<proteinExistence type="predicted"/>
<accession>A0ABS1HNF2</accession>
<keyword evidence="1" id="KW-0732">Signal</keyword>
<feature type="chain" id="PRO_5046777087" description="Gliding motility-associated protein GldM N-terminal domain-containing protein" evidence="1">
    <location>
        <begin position="28"/>
        <end position="272"/>
    </location>
</feature>
<dbReference type="Proteomes" id="UP000605676">
    <property type="component" value="Unassembled WGS sequence"/>
</dbReference>
<dbReference type="RefSeq" id="WP_200466191.1">
    <property type="nucleotide sequence ID" value="NZ_JAENRR010000047.1"/>
</dbReference>
<protein>
    <recommendedName>
        <fullName evidence="4">Gliding motility-associated protein GldM N-terminal domain-containing protein</fullName>
    </recommendedName>
</protein>
<feature type="signal peptide" evidence="1">
    <location>
        <begin position="1"/>
        <end position="27"/>
    </location>
</feature>
<sequence length="272" mass="31564">MMNSSKIKSIATVLIILLSLTAAEVHSQTKKEIQFSLDTLYRSNLKLQEEYRKLIEVWKQYDTFYTHVKLSMLDKEFANESIVKGVPLFDEVWKEKTARLDLLEDSTVFLLDSLNHLYEEQVGLLGQNELYLRMLTGQLNEAAYPNTEQELIGLWQLYLSPMQLSGEAYKTGLVSYNPFTVADSLQKHNVYQMEFKAEELAIIYFKDGRKQNCFYEVVNFNVGKPYEINCSKQQDEFEMTIHISPMPSGLEVSYEIPLDTTQVVYFNGVMKH</sequence>
<name>A0ABS1HNF2_9BACT</name>
<organism evidence="2 3">
    <name type="scientific">Carboxylicivirga marina</name>
    <dbReference type="NCBI Taxonomy" id="2800988"/>
    <lineage>
        <taxon>Bacteria</taxon>
        <taxon>Pseudomonadati</taxon>
        <taxon>Bacteroidota</taxon>
        <taxon>Bacteroidia</taxon>
        <taxon>Marinilabiliales</taxon>
        <taxon>Marinilabiliaceae</taxon>
        <taxon>Carboxylicivirga</taxon>
    </lineage>
</organism>
<evidence type="ECO:0000256" key="1">
    <source>
        <dbReference type="SAM" id="SignalP"/>
    </source>
</evidence>